<evidence type="ECO:0000259" key="2">
    <source>
        <dbReference type="Pfam" id="PF00326"/>
    </source>
</evidence>
<dbReference type="PANTHER" id="PTHR42776:SF4">
    <property type="entry name" value="ACYLAMINO-ACID-RELEASING ENZYME"/>
    <property type="match status" value="1"/>
</dbReference>
<dbReference type="OrthoDB" id="416344at2759"/>
<dbReference type="STRING" id="307972.A0A2G8KUS7"/>
<dbReference type="Proteomes" id="UP000230750">
    <property type="component" value="Unassembled WGS sequence"/>
</dbReference>
<dbReference type="PANTHER" id="PTHR42776">
    <property type="entry name" value="SERINE PEPTIDASE S9 FAMILY MEMBER"/>
    <property type="match status" value="1"/>
</dbReference>
<protein>
    <recommendedName>
        <fullName evidence="2">Peptidase S9 prolyl oligopeptidase catalytic domain-containing protein</fullName>
    </recommendedName>
</protein>
<evidence type="ECO:0000256" key="1">
    <source>
        <dbReference type="ARBA" id="ARBA00022801"/>
    </source>
</evidence>
<proteinExistence type="predicted"/>
<gene>
    <name evidence="3" type="ORF">BSL78_11354</name>
</gene>
<evidence type="ECO:0000313" key="3">
    <source>
        <dbReference type="EMBL" id="PIK51764.1"/>
    </source>
</evidence>
<comment type="caution">
    <text evidence="3">The sequence shown here is derived from an EMBL/GenBank/DDBJ whole genome shotgun (WGS) entry which is preliminary data.</text>
</comment>
<dbReference type="GO" id="GO:0006508">
    <property type="term" value="P:proteolysis"/>
    <property type="evidence" value="ECO:0007669"/>
    <property type="project" value="InterPro"/>
</dbReference>
<accession>A0A2G8KUS7</accession>
<keyword evidence="1" id="KW-0378">Hydrolase</keyword>
<reference evidence="3 4" key="1">
    <citation type="journal article" date="2017" name="PLoS Biol.">
        <title>The sea cucumber genome provides insights into morphological evolution and visceral regeneration.</title>
        <authorList>
            <person name="Zhang X."/>
            <person name="Sun L."/>
            <person name="Yuan J."/>
            <person name="Sun Y."/>
            <person name="Gao Y."/>
            <person name="Zhang L."/>
            <person name="Li S."/>
            <person name="Dai H."/>
            <person name="Hamel J.F."/>
            <person name="Liu C."/>
            <person name="Yu Y."/>
            <person name="Liu S."/>
            <person name="Lin W."/>
            <person name="Guo K."/>
            <person name="Jin S."/>
            <person name="Xu P."/>
            <person name="Storey K.B."/>
            <person name="Huan P."/>
            <person name="Zhang T."/>
            <person name="Zhou Y."/>
            <person name="Zhang J."/>
            <person name="Lin C."/>
            <person name="Li X."/>
            <person name="Xing L."/>
            <person name="Huo D."/>
            <person name="Sun M."/>
            <person name="Wang L."/>
            <person name="Mercier A."/>
            <person name="Li F."/>
            <person name="Yang H."/>
            <person name="Xiang J."/>
        </authorList>
    </citation>
    <scope>NUCLEOTIDE SEQUENCE [LARGE SCALE GENOMIC DNA]</scope>
    <source>
        <strain evidence="3">Shaxun</strain>
        <tissue evidence="3">Muscle</tissue>
    </source>
</reference>
<dbReference type="SUPFAM" id="SSF53474">
    <property type="entry name" value="alpha/beta-Hydrolases"/>
    <property type="match status" value="1"/>
</dbReference>
<dbReference type="Gene3D" id="3.40.50.1820">
    <property type="entry name" value="alpha/beta hydrolase"/>
    <property type="match status" value="1"/>
</dbReference>
<feature type="domain" description="Peptidase S9 prolyl oligopeptidase catalytic" evidence="2">
    <location>
        <begin position="13"/>
        <end position="109"/>
    </location>
</feature>
<dbReference type="Pfam" id="PF00326">
    <property type="entry name" value="Peptidase_S9"/>
    <property type="match status" value="1"/>
</dbReference>
<evidence type="ECO:0000313" key="4">
    <source>
        <dbReference type="Proteomes" id="UP000230750"/>
    </source>
</evidence>
<dbReference type="InterPro" id="IPR001375">
    <property type="entry name" value="Peptidase_S9_cat"/>
</dbReference>
<dbReference type="AlphaFoldDB" id="A0A2G8KUS7"/>
<dbReference type="EMBL" id="MRZV01000357">
    <property type="protein sequence ID" value="PIK51764.1"/>
    <property type="molecule type" value="Genomic_DNA"/>
</dbReference>
<dbReference type="InterPro" id="IPR029058">
    <property type="entry name" value="AB_hydrolase_fold"/>
</dbReference>
<sequence length="140" mass="15819">METSKNGVAGVRGRELYKVCALRNAVSNIAEMLEFTDVPDWCFAEVGLKWSYEVGTSSAYTEMLKRSPVLFLPQITAPTLFLVGKKDQRVPPKQSVNLYKKLRARGVKTSCCSILMTMACSRWMQNQTLLLIFTNGFKRI</sequence>
<dbReference type="GO" id="GO:0004252">
    <property type="term" value="F:serine-type endopeptidase activity"/>
    <property type="evidence" value="ECO:0007669"/>
    <property type="project" value="TreeGrafter"/>
</dbReference>
<organism evidence="3 4">
    <name type="scientific">Stichopus japonicus</name>
    <name type="common">Sea cucumber</name>
    <dbReference type="NCBI Taxonomy" id="307972"/>
    <lineage>
        <taxon>Eukaryota</taxon>
        <taxon>Metazoa</taxon>
        <taxon>Echinodermata</taxon>
        <taxon>Eleutherozoa</taxon>
        <taxon>Echinozoa</taxon>
        <taxon>Holothuroidea</taxon>
        <taxon>Aspidochirotacea</taxon>
        <taxon>Aspidochirotida</taxon>
        <taxon>Stichopodidae</taxon>
        <taxon>Apostichopus</taxon>
    </lineage>
</organism>
<keyword evidence="4" id="KW-1185">Reference proteome</keyword>
<name>A0A2G8KUS7_STIJA</name>